<organism evidence="4 5">
    <name type="scientific">Microbacterium marinum</name>
    <dbReference type="NCBI Taxonomy" id="421115"/>
    <lineage>
        <taxon>Bacteria</taxon>
        <taxon>Bacillati</taxon>
        <taxon>Actinomycetota</taxon>
        <taxon>Actinomycetes</taxon>
        <taxon>Micrococcales</taxon>
        <taxon>Microbacteriaceae</taxon>
        <taxon>Microbacterium</taxon>
    </lineage>
</organism>
<dbReference type="AlphaFoldDB" id="A0A7W7FKE2"/>
<feature type="compositionally biased region" description="Basic and acidic residues" evidence="1">
    <location>
        <begin position="1"/>
        <end position="11"/>
    </location>
</feature>
<dbReference type="InterPro" id="IPR005183">
    <property type="entry name" value="DUF305_CopM-like"/>
</dbReference>
<evidence type="ECO:0000313" key="4">
    <source>
        <dbReference type="EMBL" id="MBB4668330.1"/>
    </source>
</evidence>
<keyword evidence="2" id="KW-0472">Membrane</keyword>
<accession>A0A7W7FKE2</accession>
<dbReference type="Proteomes" id="UP000573729">
    <property type="component" value="Unassembled WGS sequence"/>
</dbReference>
<feature type="transmembrane region" description="Helical" evidence="2">
    <location>
        <begin position="33"/>
        <end position="56"/>
    </location>
</feature>
<dbReference type="RefSeq" id="WP_246367117.1">
    <property type="nucleotide sequence ID" value="NZ_JACHMD010000001.1"/>
</dbReference>
<dbReference type="InterPro" id="IPR012347">
    <property type="entry name" value="Ferritin-like"/>
</dbReference>
<feature type="region of interest" description="Disordered" evidence="1">
    <location>
        <begin position="184"/>
        <end position="206"/>
    </location>
</feature>
<dbReference type="Pfam" id="PF03713">
    <property type="entry name" value="DUF305"/>
    <property type="match status" value="1"/>
</dbReference>
<gene>
    <name evidence="4" type="ORF">BKA24_003039</name>
</gene>
<evidence type="ECO:0000313" key="5">
    <source>
        <dbReference type="Proteomes" id="UP000573729"/>
    </source>
</evidence>
<keyword evidence="2" id="KW-1133">Transmembrane helix</keyword>
<evidence type="ECO:0000259" key="3">
    <source>
        <dbReference type="Pfam" id="PF03713"/>
    </source>
</evidence>
<dbReference type="Gene3D" id="1.20.1260.10">
    <property type="match status" value="1"/>
</dbReference>
<comment type="caution">
    <text evidence="4">The sequence shown here is derived from an EMBL/GenBank/DDBJ whole genome shotgun (WGS) entry which is preliminary data.</text>
</comment>
<feature type="transmembrane region" description="Helical" evidence="2">
    <location>
        <begin position="68"/>
        <end position="88"/>
    </location>
</feature>
<reference evidence="4 5" key="1">
    <citation type="submission" date="2020-08" db="EMBL/GenBank/DDBJ databases">
        <title>Sequencing the genomes of 1000 actinobacteria strains.</title>
        <authorList>
            <person name="Klenk H.-P."/>
        </authorList>
    </citation>
    <scope>NUCLEOTIDE SEQUENCE [LARGE SCALE GENOMIC DNA]</scope>
    <source>
        <strain evidence="4 5">DSM 24947</strain>
    </source>
</reference>
<keyword evidence="2" id="KW-0812">Transmembrane</keyword>
<evidence type="ECO:0000256" key="2">
    <source>
        <dbReference type="SAM" id="Phobius"/>
    </source>
</evidence>
<dbReference type="EMBL" id="JACHMD010000001">
    <property type="protein sequence ID" value="MBB4668330.1"/>
    <property type="molecule type" value="Genomic_DNA"/>
</dbReference>
<feature type="domain" description="DUF305" evidence="3">
    <location>
        <begin position="122"/>
        <end position="171"/>
    </location>
</feature>
<name>A0A7W7FKE2_9MICO</name>
<evidence type="ECO:0000256" key="1">
    <source>
        <dbReference type="SAM" id="MobiDB-lite"/>
    </source>
</evidence>
<feature type="region of interest" description="Disordered" evidence="1">
    <location>
        <begin position="1"/>
        <end position="24"/>
    </location>
</feature>
<protein>
    <recommendedName>
        <fullName evidence="3">DUF305 domain-containing protein</fullName>
    </recommendedName>
</protein>
<sequence length="206" mass="23013">MTADDHHDPKQNDQSAATDDHSQQSHSRPWKMYLRFGAMILTGMVVMYWVMFVGSWEWSHVRFSESRVFMALTMGGAMGLVMLAWMLNMYKSVKANIAVATASVLLLAGGVALDRSQITVDDTAWMNAMIPHHSLAITRSERAQIQDVRVCELAAEISAAQRNEILEMNWLIDDIASNGIAETPEEAQARPAPTFDETALRECPNE</sequence>
<proteinExistence type="predicted"/>
<keyword evidence="5" id="KW-1185">Reference proteome</keyword>